<keyword evidence="2" id="KW-0472">Membrane</keyword>
<sequence>MLSFWRKNSRGAENSAKGDVTERSRLSRAEEVPEALGCRGTGQHRAGRDGALHRYRRSLQLPGQRRWGTQGESMSGPGTERLMASEQRGWDTGVALRATEKSKK</sequence>
<evidence type="ECO:0000256" key="1">
    <source>
        <dbReference type="SAM" id="MobiDB-lite"/>
    </source>
</evidence>
<dbReference type="Proteomes" id="UP000297703">
    <property type="component" value="Unassembled WGS sequence"/>
</dbReference>
<reference evidence="2 3" key="2">
    <citation type="submission" date="2019-04" db="EMBL/GenBank/DDBJ databases">
        <title>The genome sequence of big-headed turtle.</title>
        <authorList>
            <person name="Gong S."/>
        </authorList>
    </citation>
    <scope>NUCLEOTIDE SEQUENCE [LARGE SCALE GENOMIC DNA]</scope>
    <source>
        <strain evidence="2">DO16091913</strain>
        <tissue evidence="2">Muscle</tissue>
    </source>
</reference>
<keyword evidence="3" id="KW-1185">Reference proteome</keyword>
<dbReference type="EMBL" id="QXTE01000165">
    <property type="protein sequence ID" value="TFK03213.1"/>
    <property type="molecule type" value="Genomic_DNA"/>
</dbReference>
<comment type="caution">
    <text evidence="2">The sequence shown here is derived from an EMBL/GenBank/DDBJ whole genome shotgun (WGS) entry which is preliminary data.</text>
</comment>
<name>A0A4D9E811_9SAUR</name>
<evidence type="ECO:0000313" key="3">
    <source>
        <dbReference type="Proteomes" id="UP000297703"/>
    </source>
</evidence>
<organism evidence="2 3">
    <name type="scientific">Platysternon megacephalum</name>
    <name type="common">big-headed turtle</name>
    <dbReference type="NCBI Taxonomy" id="55544"/>
    <lineage>
        <taxon>Eukaryota</taxon>
        <taxon>Metazoa</taxon>
        <taxon>Chordata</taxon>
        <taxon>Craniata</taxon>
        <taxon>Vertebrata</taxon>
        <taxon>Euteleostomi</taxon>
        <taxon>Archelosauria</taxon>
        <taxon>Testudinata</taxon>
        <taxon>Testudines</taxon>
        <taxon>Cryptodira</taxon>
        <taxon>Durocryptodira</taxon>
        <taxon>Testudinoidea</taxon>
        <taxon>Platysternidae</taxon>
        <taxon>Platysternon</taxon>
    </lineage>
</organism>
<evidence type="ECO:0000313" key="2">
    <source>
        <dbReference type="EMBL" id="TFK03213.1"/>
    </source>
</evidence>
<keyword evidence="2" id="KW-0645">Protease</keyword>
<feature type="region of interest" description="Disordered" evidence="1">
    <location>
        <begin position="1"/>
        <end position="104"/>
    </location>
</feature>
<dbReference type="GO" id="GO:0008233">
    <property type="term" value="F:peptidase activity"/>
    <property type="evidence" value="ECO:0007669"/>
    <property type="project" value="UniProtKB-KW"/>
</dbReference>
<accession>A0A4D9E811</accession>
<feature type="compositionally biased region" description="Basic and acidic residues" evidence="1">
    <location>
        <begin position="19"/>
        <end position="31"/>
    </location>
</feature>
<protein>
    <submittedName>
        <fullName evidence="2">Transmembrane protease serine 5-like</fullName>
    </submittedName>
</protein>
<reference evidence="2 3" key="1">
    <citation type="submission" date="2019-04" db="EMBL/GenBank/DDBJ databases">
        <title>Draft genome of the big-headed turtle Platysternon megacephalum.</title>
        <authorList>
            <person name="Gong S."/>
        </authorList>
    </citation>
    <scope>NUCLEOTIDE SEQUENCE [LARGE SCALE GENOMIC DNA]</scope>
    <source>
        <strain evidence="2">DO16091913</strain>
        <tissue evidence="2">Muscle</tissue>
    </source>
</reference>
<gene>
    <name evidence="2" type="ORF">DR999_PMT14437</name>
</gene>
<keyword evidence="2" id="KW-0812">Transmembrane</keyword>
<proteinExistence type="predicted"/>
<dbReference type="GO" id="GO:0006508">
    <property type="term" value="P:proteolysis"/>
    <property type="evidence" value="ECO:0007669"/>
    <property type="project" value="UniProtKB-KW"/>
</dbReference>
<keyword evidence="2" id="KW-0378">Hydrolase</keyword>
<dbReference type="AlphaFoldDB" id="A0A4D9E811"/>